<dbReference type="SUPFAM" id="SSF53474">
    <property type="entry name" value="alpha/beta-Hydrolases"/>
    <property type="match status" value="1"/>
</dbReference>
<evidence type="ECO:0000313" key="3">
    <source>
        <dbReference type="Proteomes" id="UP000265801"/>
    </source>
</evidence>
<dbReference type="GO" id="GO:0016787">
    <property type="term" value="F:hydrolase activity"/>
    <property type="evidence" value="ECO:0007669"/>
    <property type="project" value="UniProtKB-KW"/>
</dbReference>
<dbReference type="EMBL" id="QXIR01000019">
    <property type="protein sequence ID" value="RIW32038.1"/>
    <property type="molecule type" value="Genomic_DNA"/>
</dbReference>
<dbReference type="Proteomes" id="UP000265801">
    <property type="component" value="Unassembled WGS sequence"/>
</dbReference>
<dbReference type="Pfam" id="PF00561">
    <property type="entry name" value="Abhydrolase_1"/>
    <property type="match status" value="1"/>
</dbReference>
<keyword evidence="3" id="KW-1185">Reference proteome</keyword>
<sequence>MKHTSIYKSSEGKKHINRHYEGYVESLGIMIDRVYVDTSHGLTHVLAAGPLDGKPLFIFQGGNCINPMTLSWFTELAESYRIYAPDTIGHPGYSDENRISAKDHSFAEWIEELMYYFDVKRCAFIGPSYGGGIILRLAAFKPDKIACAVLVSPAGIKMGPKLKMIKDVLVPMVLFNRTASEKHLEKIADALSDSSLKKKDREIIGDIFKYVRLEQDMPKLTAKKELQHYTAPTLVIAGERDIFFPAKQLNPAVHEILPVSTIFKAYDMGHFPSQGHLLEINQEIKRFLHKNY</sequence>
<comment type="caution">
    <text evidence="2">The sequence shown here is derived from an EMBL/GenBank/DDBJ whole genome shotgun (WGS) entry which is preliminary data.</text>
</comment>
<feature type="domain" description="AB hydrolase-1" evidence="1">
    <location>
        <begin position="72"/>
        <end position="169"/>
    </location>
</feature>
<name>A0A3A1QYT2_9BACI</name>
<keyword evidence="2" id="KW-0378">Hydrolase</keyword>
<dbReference type="OrthoDB" id="5513277at2"/>
<dbReference type="InterPro" id="IPR000073">
    <property type="entry name" value="AB_hydrolase_1"/>
</dbReference>
<accession>A0A3A1QYT2</accession>
<dbReference type="PANTHER" id="PTHR43194:SF2">
    <property type="entry name" value="PEROXISOMAL MEMBRANE PROTEIN LPX1"/>
    <property type="match status" value="1"/>
</dbReference>
<dbReference type="PRINTS" id="PR00111">
    <property type="entry name" value="ABHYDROLASE"/>
</dbReference>
<proteinExistence type="predicted"/>
<dbReference type="PANTHER" id="PTHR43194">
    <property type="entry name" value="HYDROLASE ALPHA/BETA FOLD FAMILY"/>
    <property type="match status" value="1"/>
</dbReference>
<dbReference type="RefSeq" id="WP_119547773.1">
    <property type="nucleotide sequence ID" value="NZ_QXIR01000019.1"/>
</dbReference>
<organism evidence="2 3">
    <name type="scientific">Bacillus salacetis</name>
    <dbReference type="NCBI Taxonomy" id="2315464"/>
    <lineage>
        <taxon>Bacteria</taxon>
        <taxon>Bacillati</taxon>
        <taxon>Bacillota</taxon>
        <taxon>Bacilli</taxon>
        <taxon>Bacillales</taxon>
        <taxon>Bacillaceae</taxon>
        <taxon>Bacillus</taxon>
    </lineage>
</organism>
<dbReference type="InterPro" id="IPR029058">
    <property type="entry name" value="AB_hydrolase_fold"/>
</dbReference>
<protein>
    <submittedName>
        <fullName evidence="2">Alpha/beta hydrolase</fullName>
    </submittedName>
</protein>
<dbReference type="InterPro" id="IPR050228">
    <property type="entry name" value="Carboxylesterase_BioH"/>
</dbReference>
<evidence type="ECO:0000313" key="2">
    <source>
        <dbReference type="EMBL" id="RIW32038.1"/>
    </source>
</evidence>
<evidence type="ECO:0000259" key="1">
    <source>
        <dbReference type="Pfam" id="PF00561"/>
    </source>
</evidence>
<dbReference type="AlphaFoldDB" id="A0A3A1QYT2"/>
<reference evidence="2 3" key="1">
    <citation type="submission" date="2018-09" db="EMBL/GenBank/DDBJ databases">
        <title>Bacillus saliacetes sp. nov., isolated from Thai shrimp paste (Ka-pi).</title>
        <authorList>
            <person name="Daroonpunt R."/>
            <person name="Tanasupawat S."/>
            <person name="Yiamsombut S."/>
        </authorList>
    </citation>
    <scope>NUCLEOTIDE SEQUENCE [LARGE SCALE GENOMIC DNA]</scope>
    <source>
        <strain evidence="2 3">SKP7-4</strain>
    </source>
</reference>
<gene>
    <name evidence="2" type="ORF">D3H55_14280</name>
</gene>
<dbReference type="Gene3D" id="3.40.50.1820">
    <property type="entry name" value="alpha/beta hydrolase"/>
    <property type="match status" value="1"/>
</dbReference>